<dbReference type="SUPFAM" id="SSF49503">
    <property type="entry name" value="Cupredoxins"/>
    <property type="match status" value="1"/>
</dbReference>
<feature type="domain" description="EfeO-type cupredoxin-like" evidence="5">
    <location>
        <begin position="44"/>
        <end position="89"/>
    </location>
</feature>
<gene>
    <name evidence="6" type="ORF">CF392_06180</name>
</gene>
<name>A0A2A2I435_9GAMM</name>
<evidence type="ECO:0000313" key="6">
    <source>
        <dbReference type="EMBL" id="PAV26417.1"/>
    </source>
</evidence>
<dbReference type="GO" id="GO:0046872">
    <property type="term" value="F:metal ion binding"/>
    <property type="evidence" value="ECO:0007669"/>
    <property type="project" value="UniProtKB-KW"/>
</dbReference>
<dbReference type="PANTHER" id="PTHR38439">
    <property type="entry name" value="AURACYANIN-B"/>
    <property type="match status" value="1"/>
</dbReference>
<keyword evidence="1" id="KW-0479">Metal-binding</keyword>
<dbReference type="Pfam" id="PF13473">
    <property type="entry name" value="Cupredoxin_1"/>
    <property type="match status" value="1"/>
</dbReference>
<sequence length="176" mass="19244">MVKTTFVTAAMTAMAFAASGSALAAGAHEGGHHGASIGKPGKERSVDRTVQIRMMDNYYEPKSLKIEQGETIRFKVRNAGSLVHEFNIGTPSMHKAHRGEMMSMVQNGIIEGGTLHRDRMGMEGHGMKHDDPNSVLLEPGQSREIIWHFSKDTNLQFACNVPGHYQSGMHGSINVQ</sequence>
<feature type="chain" id="PRO_5013330847" evidence="4">
    <location>
        <begin position="25"/>
        <end position="176"/>
    </location>
</feature>
<dbReference type="InterPro" id="IPR050845">
    <property type="entry name" value="Cu-binding_ET"/>
</dbReference>
<dbReference type="InterPro" id="IPR008972">
    <property type="entry name" value="Cupredoxin"/>
</dbReference>
<evidence type="ECO:0000259" key="5">
    <source>
        <dbReference type="Pfam" id="PF13473"/>
    </source>
</evidence>
<dbReference type="Gene3D" id="2.60.40.420">
    <property type="entry name" value="Cupredoxins - blue copper proteins"/>
    <property type="match status" value="1"/>
</dbReference>
<feature type="signal peptide" evidence="4">
    <location>
        <begin position="1"/>
        <end position="24"/>
    </location>
</feature>
<dbReference type="EMBL" id="NMPM01000024">
    <property type="protein sequence ID" value="PAV26417.1"/>
    <property type="molecule type" value="Genomic_DNA"/>
</dbReference>
<dbReference type="PANTHER" id="PTHR38439:SF3">
    <property type="entry name" value="COPPER-RESISTANT CUPROPROTEIN COPI"/>
    <property type="match status" value="1"/>
</dbReference>
<dbReference type="RefSeq" id="WP_095610591.1">
    <property type="nucleotide sequence ID" value="NZ_NMPM01000024.1"/>
</dbReference>
<accession>A0A2A2I435</accession>
<proteinExistence type="predicted"/>
<evidence type="ECO:0000256" key="2">
    <source>
        <dbReference type="ARBA" id="ARBA00023008"/>
    </source>
</evidence>
<evidence type="ECO:0000313" key="7">
    <source>
        <dbReference type="Proteomes" id="UP000218332"/>
    </source>
</evidence>
<dbReference type="Proteomes" id="UP000218332">
    <property type="component" value="Unassembled WGS sequence"/>
</dbReference>
<dbReference type="InterPro" id="IPR028096">
    <property type="entry name" value="EfeO_Cupredoxin"/>
</dbReference>
<organism evidence="6 7">
    <name type="scientific">Tamilnaduibacter salinus</name>
    <dbReference type="NCBI Taxonomy" id="1484056"/>
    <lineage>
        <taxon>Bacteria</taxon>
        <taxon>Pseudomonadati</taxon>
        <taxon>Pseudomonadota</taxon>
        <taxon>Gammaproteobacteria</taxon>
        <taxon>Pseudomonadales</taxon>
        <taxon>Marinobacteraceae</taxon>
        <taxon>Tamilnaduibacter</taxon>
    </lineage>
</organism>
<dbReference type="AlphaFoldDB" id="A0A2A2I435"/>
<evidence type="ECO:0000256" key="4">
    <source>
        <dbReference type="SAM" id="SignalP"/>
    </source>
</evidence>
<keyword evidence="4" id="KW-0732">Signal</keyword>
<comment type="caution">
    <text evidence="6">The sequence shown here is derived from an EMBL/GenBank/DDBJ whole genome shotgun (WGS) entry which is preliminary data.</text>
</comment>
<keyword evidence="2" id="KW-0186">Copper</keyword>
<protein>
    <submittedName>
        <fullName evidence="6">Copper-binding protein</fullName>
    </submittedName>
</protein>
<keyword evidence="7" id="KW-1185">Reference proteome</keyword>
<reference evidence="6 7" key="1">
    <citation type="submission" date="2017-07" db="EMBL/GenBank/DDBJ databases">
        <title>Tamlnaduibacter salinus (Mi-7) genome sequencing.</title>
        <authorList>
            <person name="Verma A."/>
            <person name="Krishnamurthi S."/>
        </authorList>
    </citation>
    <scope>NUCLEOTIDE SEQUENCE [LARGE SCALE GENOMIC DNA]</scope>
    <source>
        <strain evidence="6 7">Mi-7</strain>
    </source>
</reference>
<evidence type="ECO:0000256" key="3">
    <source>
        <dbReference type="SAM" id="MobiDB-lite"/>
    </source>
</evidence>
<feature type="region of interest" description="Disordered" evidence="3">
    <location>
        <begin position="27"/>
        <end position="46"/>
    </location>
</feature>
<evidence type="ECO:0000256" key="1">
    <source>
        <dbReference type="ARBA" id="ARBA00022723"/>
    </source>
</evidence>